<protein>
    <recommendedName>
        <fullName evidence="5">Tudor domain-containing protein</fullName>
    </recommendedName>
</protein>
<keyword evidence="3" id="KW-0175">Coiled coil</keyword>
<dbReference type="Gene3D" id="2.30.30.140">
    <property type="match status" value="1"/>
</dbReference>
<dbReference type="Proteomes" id="UP000045706">
    <property type="component" value="Unassembled WGS sequence"/>
</dbReference>
<feature type="domain" description="Tudor" evidence="5">
    <location>
        <begin position="206"/>
        <end position="268"/>
    </location>
</feature>
<dbReference type="GO" id="GO:0005634">
    <property type="term" value="C:nucleus"/>
    <property type="evidence" value="ECO:0007669"/>
    <property type="project" value="UniProtKB-SubCell"/>
</dbReference>
<evidence type="ECO:0000256" key="2">
    <source>
        <dbReference type="ARBA" id="ARBA00023242"/>
    </source>
</evidence>
<evidence type="ECO:0000256" key="3">
    <source>
        <dbReference type="SAM" id="Coils"/>
    </source>
</evidence>
<dbReference type="PANTHER" id="PTHR46297">
    <property type="entry name" value="ZINC FINGER CCCH-TYPE WITH G PATCH DOMAIN-CONTAINING PROTEIN"/>
    <property type="match status" value="1"/>
</dbReference>
<feature type="region of interest" description="Disordered" evidence="4">
    <location>
        <begin position="340"/>
        <end position="407"/>
    </location>
</feature>
<evidence type="ECO:0000256" key="4">
    <source>
        <dbReference type="SAM" id="MobiDB-lite"/>
    </source>
</evidence>
<feature type="compositionally biased region" description="Basic and acidic residues" evidence="4">
    <location>
        <begin position="340"/>
        <end position="351"/>
    </location>
</feature>
<sequence>ADCHHRPAKASTDSLTIQNAVYSTSFDRPCFTRHRNPKIAIMASQIAAYEEDRKAYQEQLDVVVAGLSDDPDNAELKNLQAELQEMISLIDDQIAAYEEDRKAYQEQLDVVVAGLSDDPDNAELKNLQAELQEMISLIDESLAELKPKQAPQPAAPMKAPTPTPPEPEKWSRENHPAFKKTTTTAAAATAAAPAPPAEDEAAAAQATYNVNDTVLAKWVTGDKGFYPARITSITGSSTARVYIVKFKSYDTTETLRAKDIRPVSNKRKADGTPAAAAAAAAATASPAASSFAAAGSSASHNGIVTSASASIYPEQQARLDAEKLGGDAVAKPPKAKKIKANKELEKGKSKWQEFSSKSKFGKTQKKDSMFRTPEGVHGRVGFTGSGQAMRKDPTRSRHVYQQNEEVE</sequence>
<feature type="region of interest" description="Disordered" evidence="4">
    <location>
        <begin position="147"/>
        <end position="173"/>
    </location>
</feature>
<name>A0A0G4LPR0_VERLO</name>
<dbReference type="SUPFAM" id="SSF63748">
    <property type="entry name" value="Tudor/PWWP/MBT"/>
    <property type="match status" value="1"/>
</dbReference>
<evidence type="ECO:0000313" key="7">
    <source>
        <dbReference type="Proteomes" id="UP000045706"/>
    </source>
</evidence>
<reference evidence="7" key="1">
    <citation type="submission" date="2015-05" db="EMBL/GenBank/DDBJ databases">
        <authorList>
            <person name="Fogelqvist Johan"/>
        </authorList>
    </citation>
    <scope>NUCLEOTIDE SEQUENCE [LARGE SCALE GENOMIC DNA]</scope>
</reference>
<gene>
    <name evidence="6" type="ORF">BN1723_003076</name>
</gene>
<feature type="non-terminal residue" evidence="6">
    <location>
        <position position="1"/>
    </location>
</feature>
<evidence type="ECO:0000313" key="6">
    <source>
        <dbReference type="EMBL" id="CRK23936.1"/>
    </source>
</evidence>
<dbReference type="CDD" id="cd20446">
    <property type="entry name" value="Tudor_SpSPF30-like"/>
    <property type="match status" value="1"/>
</dbReference>
<dbReference type="Pfam" id="PF18115">
    <property type="entry name" value="Tudor_3"/>
    <property type="match status" value="1"/>
</dbReference>
<dbReference type="EMBL" id="CVQI01015557">
    <property type="protein sequence ID" value="CRK23936.1"/>
    <property type="molecule type" value="Genomic_DNA"/>
</dbReference>
<evidence type="ECO:0000256" key="1">
    <source>
        <dbReference type="ARBA" id="ARBA00004123"/>
    </source>
</evidence>
<dbReference type="InterPro" id="IPR002999">
    <property type="entry name" value="Tudor"/>
</dbReference>
<dbReference type="PANTHER" id="PTHR46297:SF2">
    <property type="entry name" value="TUDOR DOMAIN-CONTAINING PROTEIN"/>
    <property type="match status" value="1"/>
</dbReference>
<keyword evidence="2" id="KW-0539">Nucleus</keyword>
<feature type="compositionally biased region" description="Basic and acidic residues" evidence="4">
    <location>
        <begin position="364"/>
        <end position="377"/>
    </location>
</feature>
<organism evidence="6 7">
    <name type="scientific">Verticillium longisporum</name>
    <name type="common">Verticillium dahliae var. longisporum</name>
    <dbReference type="NCBI Taxonomy" id="100787"/>
    <lineage>
        <taxon>Eukaryota</taxon>
        <taxon>Fungi</taxon>
        <taxon>Dikarya</taxon>
        <taxon>Ascomycota</taxon>
        <taxon>Pezizomycotina</taxon>
        <taxon>Sordariomycetes</taxon>
        <taxon>Hypocreomycetidae</taxon>
        <taxon>Glomerellales</taxon>
        <taxon>Plectosphaerellaceae</taxon>
        <taxon>Verticillium</taxon>
    </lineage>
</organism>
<dbReference type="SMART" id="SM00333">
    <property type="entry name" value="TUDOR"/>
    <property type="match status" value="1"/>
</dbReference>
<dbReference type="InterPro" id="IPR041297">
    <property type="entry name" value="Crb2_Tudor"/>
</dbReference>
<comment type="subcellular location">
    <subcellularLocation>
        <location evidence="1">Nucleus</location>
    </subcellularLocation>
</comment>
<accession>A0A0G4LPR0</accession>
<feature type="coiled-coil region" evidence="3">
    <location>
        <begin position="39"/>
        <end position="144"/>
    </location>
</feature>
<feature type="compositionally biased region" description="Low complexity" evidence="4">
    <location>
        <begin position="148"/>
        <end position="158"/>
    </location>
</feature>
<dbReference type="AlphaFoldDB" id="A0A0G4LPR0"/>
<evidence type="ECO:0000259" key="5">
    <source>
        <dbReference type="SMART" id="SM00333"/>
    </source>
</evidence>
<proteinExistence type="predicted"/>